<name>A0ABV2ASD6_9EUKA</name>
<accession>A0ABV2ASD6</accession>
<feature type="non-terminal residue" evidence="1">
    <location>
        <position position="124"/>
    </location>
</feature>
<dbReference type="Proteomes" id="UP001439008">
    <property type="component" value="Unassembled WGS sequence"/>
</dbReference>
<evidence type="ECO:0000313" key="1">
    <source>
        <dbReference type="EMBL" id="MES1922361.1"/>
    </source>
</evidence>
<protein>
    <submittedName>
        <fullName evidence="1">Uncharacterized protein</fullName>
    </submittedName>
</protein>
<comment type="caution">
    <text evidence="1">The sequence shown here is derived from an EMBL/GenBank/DDBJ whole genome shotgun (WGS) entry which is preliminary data.</text>
</comment>
<sequence>MLIKTPCEETNVNLLILPKKQLEKLPNGSFMKEDRKQVFRCAKIAFEIAENKTENFNGSIGVIIEHEKSNWSIVRMLILKQKLISKHLVHDVCEGYEDWKQQNLTETIMCLSLLSTNFLNILRE</sequence>
<gene>
    <name evidence="1" type="ORF">MHBO_003867</name>
</gene>
<evidence type="ECO:0000313" key="2">
    <source>
        <dbReference type="Proteomes" id="UP001439008"/>
    </source>
</evidence>
<keyword evidence="2" id="KW-1185">Reference proteome</keyword>
<dbReference type="EMBL" id="JBDODL010002654">
    <property type="protein sequence ID" value="MES1922361.1"/>
    <property type="molecule type" value="Genomic_DNA"/>
</dbReference>
<reference evidence="1 2" key="1">
    <citation type="journal article" date="2024" name="BMC Biol.">
        <title>Comparative genomics of Ascetosporea gives new insight into the evolutionary basis for animal parasitism in Rhizaria.</title>
        <authorList>
            <person name="Hiltunen Thoren M."/>
            <person name="Onut-Brannstrom I."/>
            <person name="Alfjorden A."/>
            <person name="Peckova H."/>
            <person name="Swords F."/>
            <person name="Hooper C."/>
            <person name="Holzer A.S."/>
            <person name="Bass D."/>
            <person name="Burki F."/>
        </authorList>
    </citation>
    <scope>NUCLEOTIDE SEQUENCE [LARGE SCALE GENOMIC DNA]</scope>
    <source>
        <strain evidence="1">20-A016</strain>
    </source>
</reference>
<organism evidence="1 2">
    <name type="scientific">Bonamia ostreae</name>
    <dbReference type="NCBI Taxonomy" id="126728"/>
    <lineage>
        <taxon>Eukaryota</taxon>
        <taxon>Sar</taxon>
        <taxon>Rhizaria</taxon>
        <taxon>Endomyxa</taxon>
        <taxon>Ascetosporea</taxon>
        <taxon>Haplosporida</taxon>
        <taxon>Bonamia</taxon>
    </lineage>
</organism>
<proteinExistence type="predicted"/>